<dbReference type="AlphaFoldDB" id="A0A2U2MVK9"/>
<gene>
    <name evidence="2" type="ORF">DEM34_19310</name>
</gene>
<dbReference type="EMBL" id="QFFI01000090">
    <property type="protein sequence ID" value="PWG60889.1"/>
    <property type="molecule type" value="Genomic_DNA"/>
</dbReference>
<feature type="non-terminal residue" evidence="2">
    <location>
        <position position="76"/>
    </location>
</feature>
<protein>
    <submittedName>
        <fullName evidence="2">Uncharacterized protein</fullName>
    </submittedName>
</protein>
<evidence type="ECO:0000256" key="1">
    <source>
        <dbReference type="SAM" id="MobiDB-lite"/>
    </source>
</evidence>
<sequence>MKSARRASSSPKTLRCGCKAPPLRAHRTRAPSRSRCSIRNAAGGAGRWRRWSHTASTTASYSAAVAQRPFGLRSAP</sequence>
<name>A0A2U2MVK9_9GAMM</name>
<evidence type="ECO:0000313" key="3">
    <source>
        <dbReference type="Proteomes" id="UP000245474"/>
    </source>
</evidence>
<comment type="caution">
    <text evidence="2">The sequence shown here is derived from an EMBL/GenBank/DDBJ whole genome shotgun (WGS) entry which is preliminary data.</text>
</comment>
<keyword evidence="3" id="KW-1185">Reference proteome</keyword>
<proteinExistence type="predicted"/>
<evidence type="ECO:0000313" key="2">
    <source>
        <dbReference type="EMBL" id="PWG60889.1"/>
    </source>
</evidence>
<accession>A0A2U2MVK9</accession>
<feature type="compositionally biased region" description="Polar residues" evidence="1">
    <location>
        <begin position="1"/>
        <end position="12"/>
    </location>
</feature>
<feature type="region of interest" description="Disordered" evidence="1">
    <location>
        <begin position="1"/>
        <end position="34"/>
    </location>
</feature>
<dbReference type="Proteomes" id="UP000245474">
    <property type="component" value="Unassembled WGS sequence"/>
</dbReference>
<reference evidence="2 3" key="1">
    <citation type="submission" date="2018-05" db="EMBL/GenBank/DDBJ databases">
        <title>Spiribacter halobius sp. nov., a moderately halophilic bacterium isolated from marine solar saltern.</title>
        <authorList>
            <person name="Zheng W.-S."/>
            <person name="Lu D.-C."/>
            <person name="Du Z.-J."/>
        </authorList>
    </citation>
    <scope>NUCLEOTIDE SEQUENCE [LARGE SCALE GENOMIC DNA]</scope>
    <source>
        <strain evidence="2 3">E85</strain>
    </source>
</reference>
<organism evidence="2 3">
    <name type="scientific">Sediminicurvatus halobius</name>
    <dbReference type="NCBI Taxonomy" id="2182432"/>
    <lineage>
        <taxon>Bacteria</taxon>
        <taxon>Pseudomonadati</taxon>
        <taxon>Pseudomonadota</taxon>
        <taxon>Gammaproteobacteria</taxon>
        <taxon>Chromatiales</taxon>
        <taxon>Ectothiorhodospiraceae</taxon>
        <taxon>Sediminicurvatus</taxon>
    </lineage>
</organism>